<sequence length="38" mass="4280">MSNIKNPYKSRQSIIDSLPSAVSKMMKLEARNTKEALV</sequence>
<dbReference type="EMBL" id="CT573071">
    <property type="protein sequence ID" value="CAJ74133.1"/>
    <property type="molecule type" value="Genomic_DNA"/>
</dbReference>
<dbReference type="AlphaFoldDB" id="Q1Q2A4"/>
<gene>
    <name evidence="1" type="ORF">kuste3372</name>
</gene>
<name>Q1Q2A4_KUEST</name>
<accession>Q1Q2A4</accession>
<protein>
    <submittedName>
        <fullName evidence="1">Uncharacterized protein</fullName>
    </submittedName>
</protein>
<reference evidence="1" key="2">
    <citation type="submission" date="2006-01" db="EMBL/GenBank/DDBJ databases">
        <authorList>
            <person name="Genoscope"/>
        </authorList>
    </citation>
    <scope>NUCLEOTIDE SEQUENCE</scope>
</reference>
<proteinExistence type="predicted"/>
<evidence type="ECO:0000313" key="1">
    <source>
        <dbReference type="EMBL" id="CAJ74133.1"/>
    </source>
</evidence>
<organism evidence="1">
    <name type="scientific">Kuenenia stuttgartiensis</name>
    <dbReference type="NCBI Taxonomy" id="174633"/>
    <lineage>
        <taxon>Bacteria</taxon>
        <taxon>Pseudomonadati</taxon>
        <taxon>Planctomycetota</taxon>
        <taxon>Candidatus Brocadiia</taxon>
        <taxon>Candidatus Brocadiales</taxon>
        <taxon>Candidatus Brocadiaceae</taxon>
        <taxon>Candidatus Kuenenia</taxon>
    </lineage>
</organism>
<reference evidence="1" key="1">
    <citation type="journal article" date="2006" name="Nature">
        <title>Deciphering the evolution and metabolism of an anammox bacterium from a community genome.</title>
        <authorList>
            <person name="Strous M."/>
            <person name="Pelletier E."/>
            <person name="Mangenot S."/>
            <person name="Rattei T."/>
            <person name="Lehner A."/>
            <person name="Taylor M.W."/>
            <person name="Horn M."/>
            <person name="Daims H."/>
            <person name="Bartol-Mavel D."/>
            <person name="Wincker P."/>
            <person name="Barbe V."/>
            <person name="Fonknechten N."/>
            <person name="Vallenet D."/>
            <person name="Segurens B."/>
            <person name="Schenowitz-Truong C."/>
            <person name="Medigue C."/>
            <person name="Collingro A."/>
            <person name="Snel B."/>
            <person name="Dutilh B.E."/>
            <person name="OpDenCamp H.J.M."/>
            <person name="vanDerDrift C."/>
            <person name="Cirpus I."/>
            <person name="vanDePas-Schoonen K.T."/>
            <person name="Harhangi H.R."/>
            <person name="vanNiftrik L."/>
            <person name="Schmid M."/>
            <person name="Keltjens J."/>
            <person name="vanDeVossenberg J."/>
            <person name="Kartal B."/>
            <person name="Meier H."/>
            <person name="Frishman D."/>
            <person name="Huynen M.A."/>
            <person name="Mewes H."/>
            <person name="Weissenbach J."/>
            <person name="Jetten M.S.M."/>
            <person name="Wagner M."/>
            <person name="LePaslier D."/>
        </authorList>
    </citation>
    <scope>NUCLEOTIDE SEQUENCE</scope>
</reference>